<keyword evidence="2" id="KW-1185">Reference proteome</keyword>
<sequence length="68" mass="8308">MLFMPWMLRSLVRLVNLFVYWPTQSVTTLLYYSDLLPRDVNLERQVRADFLDSENHLFHFLINVLRCF</sequence>
<dbReference type="PANTHER" id="PTHR37900:SF5">
    <property type="entry name" value="OS02G0159250 PROTEIN"/>
    <property type="match status" value="1"/>
</dbReference>
<organism evidence="1 2">
    <name type="scientific">Kalanchoe fedtschenkoi</name>
    <name type="common">Lavender scallops</name>
    <name type="synonym">South American air plant</name>
    <dbReference type="NCBI Taxonomy" id="63787"/>
    <lineage>
        <taxon>Eukaryota</taxon>
        <taxon>Viridiplantae</taxon>
        <taxon>Streptophyta</taxon>
        <taxon>Embryophyta</taxon>
        <taxon>Tracheophyta</taxon>
        <taxon>Spermatophyta</taxon>
        <taxon>Magnoliopsida</taxon>
        <taxon>eudicotyledons</taxon>
        <taxon>Gunneridae</taxon>
        <taxon>Pentapetalae</taxon>
        <taxon>Saxifragales</taxon>
        <taxon>Crassulaceae</taxon>
        <taxon>Kalanchoe</taxon>
    </lineage>
</organism>
<dbReference type="PANTHER" id="PTHR37900">
    <property type="match status" value="1"/>
</dbReference>
<evidence type="ECO:0000313" key="2">
    <source>
        <dbReference type="Proteomes" id="UP000594263"/>
    </source>
</evidence>
<proteinExistence type="predicted"/>
<dbReference type="EnsemblPlants" id="Kaladp0092s0140.1.v1.1">
    <property type="protein sequence ID" value="Kaladp0092s0140.1.v1.1"/>
    <property type="gene ID" value="Kaladp0092s0140.v1.1"/>
</dbReference>
<dbReference type="OMA" id="HEENYLF"/>
<dbReference type="Proteomes" id="UP000594263">
    <property type="component" value="Unplaced"/>
</dbReference>
<name>A0A7N0UYV7_KALFE</name>
<dbReference type="Gramene" id="Kaladp0092s0140.1.v1.1">
    <property type="protein sequence ID" value="Kaladp0092s0140.1.v1.1"/>
    <property type="gene ID" value="Kaladp0092s0140.v1.1"/>
</dbReference>
<accession>A0A7N0UYV7</accession>
<dbReference type="AlphaFoldDB" id="A0A7N0UYV7"/>
<reference evidence="1" key="1">
    <citation type="submission" date="2021-01" db="UniProtKB">
        <authorList>
            <consortium name="EnsemblPlants"/>
        </authorList>
    </citation>
    <scope>IDENTIFICATION</scope>
</reference>
<protein>
    <submittedName>
        <fullName evidence="1">Uncharacterized protein</fullName>
    </submittedName>
</protein>
<evidence type="ECO:0000313" key="1">
    <source>
        <dbReference type="EnsemblPlants" id="Kaladp0092s0140.1.v1.1"/>
    </source>
</evidence>